<dbReference type="CDD" id="cd02440">
    <property type="entry name" value="AdoMet_MTases"/>
    <property type="match status" value="1"/>
</dbReference>
<dbReference type="AlphaFoldDB" id="A0A7W7RMI7"/>
<proteinExistence type="predicted"/>
<dbReference type="EMBL" id="JACHJT010000001">
    <property type="protein sequence ID" value="MBB4934507.1"/>
    <property type="molecule type" value="Genomic_DNA"/>
</dbReference>
<reference evidence="2 3" key="1">
    <citation type="submission" date="2020-08" db="EMBL/GenBank/DDBJ databases">
        <title>Sequencing the genomes of 1000 actinobacteria strains.</title>
        <authorList>
            <person name="Klenk H.-P."/>
        </authorList>
    </citation>
    <scope>NUCLEOTIDE SEQUENCE [LARGE SCALE GENOMIC DNA]</scope>
    <source>
        <strain evidence="2 3">DSM 102030</strain>
    </source>
</reference>
<dbReference type="InterPro" id="IPR006764">
    <property type="entry name" value="SAM_dep_MeTrfase_SAV2177_type"/>
</dbReference>
<sequence length="272" mass="29614">MTDDPREPQSTPSGLDVSKPTIARAYDALLGGKDNYTADRELANYAIEHIPGLQESAHENRKVLVRGVRHLAGEAGIDQFLDLGSGLPTVQNTHQVAQEINPAARVVYIDIDPLVHVHGQAILADNPNTRVGTGDVRDFRGILTDSDVTGLIDFDRPVAVMLVGMLHYLSPDIADEVVSAYRDALAPGSYLFLTSLADTGLPAQQELARITRENLEEGWARTPSEIEHHFGDFELIDPGVVYTALWRPEGPKDPDTLAPGEQLGMAGIARKR</sequence>
<comment type="caution">
    <text evidence="2">The sequence shown here is derived from an EMBL/GenBank/DDBJ whole genome shotgun (WGS) entry which is preliminary data.</text>
</comment>
<dbReference type="Proteomes" id="UP000523007">
    <property type="component" value="Unassembled WGS sequence"/>
</dbReference>
<dbReference type="SUPFAM" id="SSF53335">
    <property type="entry name" value="S-adenosyl-L-methionine-dependent methyltransferases"/>
    <property type="match status" value="1"/>
</dbReference>
<keyword evidence="3" id="KW-1185">Reference proteome</keyword>
<organism evidence="2 3">
    <name type="scientific">Lipingzhangella halophila</name>
    <dbReference type="NCBI Taxonomy" id="1783352"/>
    <lineage>
        <taxon>Bacteria</taxon>
        <taxon>Bacillati</taxon>
        <taxon>Actinomycetota</taxon>
        <taxon>Actinomycetes</taxon>
        <taxon>Streptosporangiales</taxon>
        <taxon>Nocardiopsidaceae</taxon>
        <taxon>Lipingzhangella</taxon>
    </lineage>
</organism>
<evidence type="ECO:0000313" key="3">
    <source>
        <dbReference type="Proteomes" id="UP000523007"/>
    </source>
</evidence>
<dbReference type="Gene3D" id="3.40.50.150">
    <property type="entry name" value="Vaccinia Virus protein VP39"/>
    <property type="match status" value="1"/>
</dbReference>
<dbReference type="InterPro" id="IPR029063">
    <property type="entry name" value="SAM-dependent_MTases_sf"/>
</dbReference>
<gene>
    <name evidence="2" type="ORF">F4561_005327</name>
</gene>
<evidence type="ECO:0000256" key="1">
    <source>
        <dbReference type="SAM" id="MobiDB-lite"/>
    </source>
</evidence>
<name>A0A7W7RMI7_9ACTN</name>
<feature type="region of interest" description="Disordered" evidence="1">
    <location>
        <begin position="252"/>
        <end position="272"/>
    </location>
</feature>
<dbReference type="PIRSF" id="PIRSF017393">
    <property type="entry name" value="MTase_SAV2177"/>
    <property type="match status" value="1"/>
</dbReference>
<protein>
    <recommendedName>
        <fullName evidence="4">S-adenosyl methyltransferase</fullName>
    </recommendedName>
</protein>
<evidence type="ECO:0000313" key="2">
    <source>
        <dbReference type="EMBL" id="MBB4934507.1"/>
    </source>
</evidence>
<dbReference type="RefSeq" id="WP_184582630.1">
    <property type="nucleotide sequence ID" value="NZ_JACHJT010000001.1"/>
</dbReference>
<dbReference type="Pfam" id="PF04672">
    <property type="entry name" value="Methyltransf_19"/>
    <property type="match status" value="1"/>
</dbReference>
<accession>A0A7W7RMI7</accession>
<evidence type="ECO:0008006" key="4">
    <source>
        <dbReference type="Google" id="ProtNLM"/>
    </source>
</evidence>